<reference evidence="3" key="1">
    <citation type="journal article" date="2019" name="Int. J. Syst. Evol. Microbiol.">
        <title>The Global Catalogue of Microorganisms (GCM) 10K type strain sequencing project: providing services to taxonomists for standard genome sequencing and annotation.</title>
        <authorList>
            <consortium name="The Broad Institute Genomics Platform"/>
            <consortium name="The Broad Institute Genome Sequencing Center for Infectious Disease"/>
            <person name="Wu L."/>
            <person name="Ma J."/>
        </authorList>
    </citation>
    <scope>NUCLEOTIDE SEQUENCE [LARGE SCALE GENOMIC DNA]</scope>
    <source>
        <strain evidence="3">CCUG 62953</strain>
    </source>
</reference>
<dbReference type="EMBL" id="JBHTMU010000002">
    <property type="protein sequence ID" value="MFD1341180.1"/>
    <property type="molecule type" value="Genomic_DNA"/>
</dbReference>
<dbReference type="Proteomes" id="UP001597135">
    <property type="component" value="Unassembled WGS sequence"/>
</dbReference>
<organism evidence="2 3">
    <name type="scientific">Litorisediminicola beolgyonensis</name>
    <dbReference type="NCBI Taxonomy" id="1173614"/>
    <lineage>
        <taxon>Bacteria</taxon>
        <taxon>Pseudomonadati</taxon>
        <taxon>Pseudomonadota</taxon>
        <taxon>Alphaproteobacteria</taxon>
        <taxon>Rhodobacterales</taxon>
        <taxon>Paracoccaceae</taxon>
        <taxon>Litorisediminicola</taxon>
    </lineage>
</organism>
<evidence type="ECO:0000313" key="2">
    <source>
        <dbReference type="EMBL" id="MFD1341180.1"/>
    </source>
</evidence>
<accession>A0ABW3ZDB2</accession>
<proteinExistence type="predicted"/>
<keyword evidence="1" id="KW-1133">Transmembrane helix</keyword>
<name>A0ABW3ZDB2_9RHOB</name>
<evidence type="ECO:0000256" key="1">
    <source>
        <dbReference type="SAM" id="Phobius"/>
    </source>
</evidence>
<dbReference type="RefSeq" id="WP_386801238.1">
    <property type="nucleotide sequence ID" value="NZ_JBHTMU010000002.1"/>
</dbReference>
<gene>
    <name evidence="2" type="ORF">ACFQ4E_01985</name>
</gene>
<evidence type="ECO:0000313" key="3">
    <source>
        <dbReference type="Proteomes" id="UP001597135"/>
    </source>
</evidence>
<protein>
    <submittedName>
        <fullName evidence="2">Flp family type IVb pilin</fullName>
    </submittedName>
</protein>
<keyword evidence="1" id="KW-0812">Transmembrane</keyword>
<keyword evidence="3" id="KW-1185">Reference proteome</keyword>
<keyword evidence="1" id="KW-0472">Membrane</keyword>
<feature type="transmembrane region" description="Helical" evidence="1">
    <location>
        <begin position="21"/>
        <end position="46"/>
    </location>
</feature>
<comment type="caution">
    <text evidence="2">The sequence shown here is derived from an EMBL/GenBank/DDBJ whole genome shotgun (WGS) entry which is preliminary data.</text>
</comment>
<sequence length="68" mass="7332">MTNILAYMSSLAVRFRKDEEGLALTEYLVLLALLVAGIIGAVTLYGEALEGAWTNWSSWATAVLGQTP</sequence>